<sequence length="41" mass="4579">MITPQSPKPAPIAMTNVFKTSTPCVKIPFYYSSSLLKIHQI</sequence>
<accession>L0RXE3</accession>
<reference evidence="2" key="1">
    <citation type="journal article" date="2013" name="Genome Announc.">
        <title>Complete genome sequence of Mycoplasma cynos strain C142.</title>
        <authorList>
            <person name="Walker C.A."/>
            <person name="Mannering S.A."/>
            <person name="Shields S."/>
            <person name="Blake D.P."/>
            <person name="Brownlie J."/>
        </authorList>
    </citation>
    <scope>NUCLEOTIDE SEQUENCE [LARGE SCALE GENOMIC DNA]</scope>
    <source>
        <strain evidence="2">C142</strain>
    </source>
</reference>
<dbReference type="Proteomes" id="UP000010466">
    <property type="component" value="Chromosome"/>
</dbReference>
<dbReference type="STRING" id="1246955.MCYN_0534"/>
<gene>
    <name evidence="1" type="primary">MCYN0534</name>
    <name evidence="1" type="ordered locus">MCYN_0534</name>
</gene>
<evidence type="ECO:0000313" key="1">
    <source>
        <dbReference type="EMBL" id="CCP24266.1"/>
    </source>
</evidence>
<dbReference type="AlphaFoldDB" id="L0RXE3"/>
<evidence type="ECO:0000313" key="2">
    <source>
        <dbReference type="Proteomes" id="UP000010466"/>
    </source>
</evidence>
<organism evidence="1 2">
    <name type="scientific">Mycoplasmopsis cynos (strain C142)</name>
    <name type="common">Mycoplasma cynos</name>
    <dbReference type="NCBI Taxonomy" id="1246955"/>
    <lineage>
        <taxon>Bacteria</taxon>
        <taxon>Bacillati</taxon>
        <taxon>Mycoplasmatota</taxon>
        <taxon>Mycoplasmoidales</taxon>
        <taxon>Metamycoplasmataceae</taxon>
        <taxon>Mycoplasmopsis</taxon>
    </lineage>
</organism>
<proteinExistence type="predicted"/>
<dbReference type="KEGG" id="mcy:MCYN_0534"/>
<keyword evidence="2" id="KW-1185">Reference proteome</keyword>
<dbReference type="HOGENOM" id="CLU_3273001_0_0_14"/>
<dbReference type="EMBL" id="HF559394">
    <property type="protein sequence ID" value="CCP24266.1"/>
    <property type="molecule type" value="Genomic_DNA"/>
</dbReference>
<protein>
    <submittedName>
        <fullName evidence="1">Uncharacterized protein</fullName>
    </submittedName>
</protein>
<name>L0RXE3_MYCC1</name>